<keyword evidence="3 6" id="KW-1133">Transmembrane helix</keyword>
<evidence type="ECO:0000256" key="4">
    <source>
        <dbReference type="ARBA" id="ARBA00023136"/>
    </source>
</evidence>
<evidence type="ECO:0000256" key="6">
    <source>
        <dbReference type="SAM" id="Phobius"/>
    </source>
</evidence>
<evidence type="ECO:0000256" key="1">
    <source>
        <dbReference type="ARBA" id="ARBA00004141"/>
    </source>
</evidence>
<dbReference type="InterPro" id="IPR005178">
    <property type="entry name" value="Ostalpha/TMEM184C"/>
</dbReference>
<feature type="compositionally biased region" description="Basic and acidic residues" evidence="5">
    <location>
        <begin position="372"/>
        <end position="382"/>
    </location>
</feature>
<feature type="compositionally biased region" description="Basic and acidic residues" evidence="5">
    <location>
        <begin position="410"/>
        <end position="423"/>
    </location>
</feature>
<keyword evidence="2 6" id="KW-0812">Transmembrane</keyword>
<keyword evidence="4 6" id="KW-0472">Membrane</keyword>
<reference evidence="7" key="1">
    <citation type="submission" date="2014-05" db="EMBL/GenBank/DDBJ databases">
        <title>The transcriptome of the halophilic microalga Tetraselmis sp. GSL018 isolated from the Great Salt Lake, Utah.</title>
        <authorList>
            <person name="Jinkerson R.E."/>
            <person name="D'Adamo S."/>
            <person name="Posewitz M.C."/>
        </authorList>
    </citation>
    <scope>NUCLEOTIDE SEQUENCE</scope>
    <source>
        <strain evidence="7">GSL018</strain>
    </source>
</reference>
<feature type="transmembrane region" description="Helical" evidence="6">
    <location>
        <begin position="134"/>
        <end position="153"/>
    </location>
</feature>
<feature type="region of interest" description="Disordered" evidence="5">
    <location>
        <begin position="365"/>
        <end position="453"/>
    </location>
</feature>
<feature type="transmembrane region" description="Helical" evidence="6">
    <location>
        <begin position="6"/>
        <end position="28"/>
    </location>
</feature>
<organism evidence="7">
    <name type="scientific">Tetraselmis sp. GSL018</name>
    <dbReference type="NCBI Taxonomy" id="582737"/>
    <lineage>
        <taxon>Eukaryota</taxon>
        <taxon>Viridiplantae</taxon>
        <taxon>Chlorophyta</taxon>
        <taxon>core chlorophytes</taxon>
        <taxon>Chlorodendrophyceae</taxon>
        <taxon>Chlorodendrales</taxon>
        <taxon>Chlorodendraceae</taxon>
        <taxon>Tetraselmis</taxon>
    </lineage>
</organism>
<dbReference type="AlphaFoldDB" id="A0A061QVG4"/>
<dbReference type="PANTHER" id="PTHR23423">
    <property type="entry name" value="ORGANIC SOLUTE TRANSPORTER-RELATED"/>
    <property type="match status" value="1"/>
</dbReference>
<evidence type="ECO:0000256" key="5">
    <source>
        <dbReference type="SAM" id="MobiDB-lite"/>
    </source>
</evidence>
<feature type="transmembrane region" description="Helical" evidence="6">
    <location>
        <begin position="213"/>
        <end position="233"/>
    </location>
</feature>
<name>A0A061QVG4_9CHLO</name>
<sequence length="453" mass="50829">MAAVIYIFGALSLGFILSVNLRQIICHLRNYTEPLYQRYILRIIFIVPVTAITAFCSTVLPTEGLWFDTIRQWYEAWVIYNFTSLLLAYVGGPGEVEVKLDGKQIRPSCLMCTCCVSPRRLVVNGLYVKTCKQLTLQFVYVITPLSIITVILFERGLYMEGDWKLSSSYLYVQILYNISYGLALSALFFFYYGTKELLQPFNPVLKFVTIKGVVFLTFWQGILCSMLYGFGVLRSPDAATALQDFLILLEMVAAAAMMYYAFPWWEYQVVSGRRGCLRTGDIRHAVSIHDVVSDTFHTFAPAYHDYVLYSDGTAKSPKAGEEKGARHVRKSFRARTFLMMGQESSSQLQGQSIDLMRDVEMNTWDSATSDCGESREERRLDESPEGSHSPEPSVARGPMGTIDEDPFSCSEHDVALELRDGQREPAQTSAAPEAGLGMGHAWSDVDLGGARPG</sequence>
<proteinExistence type="predicted"/>
<evidence type="ECO:0000256" key="3">
    <source>
        <dbReference type="ARBA" id="ARBA00022989"/>
    </source>
</evidence>
<feature type="transmembrane region" description="Helical" evidence="6">
    <location>
        <begin position="40"/>
        <end position="60"/>
    </location>
</feature>
<feature type="transmembrane region" description="Helical" evidence="6">
    <location>
        <begin position="245"/>
        <end position="265"/>
    </location>
</feature>
<evidence type="ECO:0000313" key="7">
    <source>
        <dbReference type="EMBL" id="JAC64607.1"/>
    </source>
</evidence>
<accession>A0A061QVG4</accession>
<dbReference type="Pfam" id="PF03619">
    <property type="entry name" value="Solute_trans_a"/>
    <property type="match status" value="1"/>
</dbReference>
<gene>
    <name evidence="7" type="ORF">TSPGSL018_17926</name>
</gene>
<feature type="transmembrane region" description="Helical" evidence="6">
    <location>
        <begin position="174"/>
        <end position="193"/>
    </location>
</feature>
<dbReference type="GO" id="GO:0016020">
    <property type="term" value="C:membrane"/>
    <property type="evidence" value="ECO:0007669"/>
    <property type="project" value="UniProtKB-SubCell"/>
</dbReference>
<comment type="subcellular location">
    <subcellularLocation>
        <location evidence="1">Membrane</location>
        <topology evidence="1">Multi-pass membrane protein</topology>
    </subcellularLocation>
</comment>
<protein>
    <submittedName>
        <fullName evidence="7">Transmembrane protein 184a-like</fullName>
    </submittedName>
</protein>
<evidence type="ECO:0000256" key="2">
    <source>
        <dbReference type="ARBA" id="ARBA00022692"/>
    </source>
</evidence>
<dbReference type="SMART" id="SM01417">
    <property type="entry name" value="Solute_trans_a"/>
    <property type="match status" value="1"/>
</dbReference>
<dbReference type="EMBL" id="GBEZ01022218">
    <property type="protein sequence ID" value="JAC64607.1"/>
    <property type="molecule type" value="Transcribed_RNA"/>
</dbReference>